<dbReference type="PROSITE" id="PS51257">
    <property type="entry name" value="PROKAR_LIPOPROTEIN"/>
    <property type="match status" value="1"/>
</dbReference>
<comment type="caution">
    <text evidence="4">The sequence shown here is derived from an EMBL/GenBank/DDBJ whole genome shotgun (WGS) entry which is preliminary data.</text>
</comment>
<evidence type="ECO:0000313" key="4">
    <source>
        <dbReference type="EMBL" id="MXO49272.1"/>
    </source>
</evidence>
<dbReference type="GO" id="GO:0016787">
    <property type="term" value="F:hydrolase activity"/>
    <property type="evidence" value="ECO:0007669"/>
    <property type="project" value="UniProtKB-UniRule"/>
</dbReference>
<keyword evidence="1 2" id="KW-0443">Lipid metabolism</keyword>
<sequence>MLRLFALLLSLSLALGGCATWPDRIPRLEAQAEAAQLPGFESVRYWADAPPATFASMREEMATGAPERRADTLLALSGGADDGAYAAGFLKGWSDSGERPQFSIVSGISTGALIAPFAFLGPEYDESLRAFYTEISRKDIYRQRGIVGLLTQPSLADAAPLTELIAANIDEAILDAIALEHEKGRRLLVQTTNLDAGRGVIWDMGAIARSSNLRRLELFRSVLLASASVPGLFAPVMIEVADGQTKFAEMHVDGAVTAGFLAVPETMAISSEVRPGFGQDRIFIILNSRLRPRYETVDPSTFSIIGRALDTVLSAYDRASLANAQHFAANNNVDLAISYIGRDFDVETEELFSQPYMNALFQHGVERGRTGAWSGGLDETAESR</sequence>
<keyword evidence="2 4" id="KW-0378">Hydrolase</keyword>
<comment type="caution">
    <text evidence="2">Lacks conserved residue(s) required for the propagation of feature annotation.</text>
</comment>
<accession>A0A844XWF8</accession>
<dbReference type="Proteomes" id="UP000448199">
    <property type="component" value="Unassembled WGS sequence"/>
</dbReference>
<dbReference type="GO" id="GO:0016042">
    <property type="term" value="P:lipid catabolic process"/>
    <property type="evidence" value="ECO:0007669"/>
    <property type="project" value="UniProtKB-UniRule"/>
</dbReference>
<dbReference type="InterPro" id="IPR016035">
    <property type="entry name" value="Acyl_Trfase/lysoPLipase"/>
</dbReference>
<protein>
    <submittedName>
        <fullName evidence="4">Alpha/beta hydrolase</fullName>
    </submittedName>
</protein>
<feature type="active site" description="Nucleophile" evidence="2">
    <location>
        <position position="109"/>
    </location>
</feature>
<feature type="short sequence motif" description="GXSXG" evidence="2">
    <location>
        <begin position="107"/>
        <end position="111"/>
    </location>
</feature>
<name>A0A844XWF8_9SPHN</name>
<reference evidence="4 5" key="1">
    <citation type="submission" date="2019-12" db="EMBL/GenBank/DDBJ databases">
        <title>Genomic-based taxomic classification of the family Erythrobacteraceae.</title>
        <authorList>
            <person name="Xu L."/>
        </authorList>
    </citation>
    <scope>NUCLEOTIDE SEQUENCE [LARGE SCALE GENOMIC DNA]</scope>
    <source>
        <strain evidence="4 5">DSM 17792</strain>
    </source>
</reference>
<dbReference type="InterPro" id="IPR002641">
    <property type="entry name" value="PNPLA_dom"/>
</dbReference>
<dbReference type="PROSITE" id="PS51635">
    <property type="entry name" value="PNPLA"/>
    <property type="match status" value="1"/>
</dbReference>
<dbReference type="Pfam" id="PF01734">
    <property type="entry name" value="Patatin"/>
    <property type="match status" value="1"/>
</dbReference>
<dbReference type="SUPFAM" id="SSF52151">
    <property type="entry name" value="FabD/lysophospholipase-like"/>
    <property type="match status" value="1"/>
</dbReference>
<feature type="short sequence motif" description="DGA/G" evidence="2">
    <location>
        <begin position="253"/>
        <end position="255"/>
    </location>
</feature>
<dbReference type="Gene3D" id="3.40.1090.10">
    <property type="entry name" value="Cytosolic phospholipase A2 catalytic domain"/>
    <property type="match status" value="1"/>
</dbReference>
<evidence type="ECO:0000256" key="1">
    <source>
        <dbReference type="ARBA" id="ARBA00023098"/>
    </source>
</evidence>
<proteinExistence type="predicted"/>
<dbReference type="AlphaFoldDB" id="A0A844XWF8"/>
<dbReference type="RefSeq" id="WP_160728800.1">
    <property type="nucleotide sequence ID" value="NZ_WTYC01000008.1"/>
</dbReference>
<dbReference type="OrthoDB" id="323481at2"/>
<keyword evidence="5" id="KW-1185">Reference proteome</keyword>
<evidence type="ECO:0000313" key="5">
    <source>
        <dbReference type="Proteomes" id="UP000448199"/>
    </source>
</evidence>
<dbReference type="EMBL" id="WTYC01000008">
    <property type="protein sequence ID" value="MXO49272.1"/>
    <property type="molecule type" value="Genomic_DNA"/>
</dbReference>
<evidence type="ECO:0000259" key="3">
    <source>
        <dbReference type="PROSITE" id="PS51635"/>
    </source>
</evidence>
<keyword evidence="2" id="KW-0442">Lipid degradation</keyword>
<evidence type="ECO:0000256" key="2">
    <source>
        <dbReference type="PROSITE-ProRule" id="PRU01161"/>
    </source>
</evidence>
<feature type="active site" description="Proton acceptor" evidence="2">
    <location>
        <position position="253"/>
    </location>
</feature>
<feature type="domain" description="PNPLA" evidence="3">
    <location>
        <begin position="74"/>
        <end position="266"/>
    </location>
</feature>
<gene>
    <name evidence="4" type="ORF">GRI69_13515</name>
</gene>
<organism evidence="4 5">
    <name type="scientific">Qipengyuania vulgaris</name>
    <dbReference type="NCBI Taxonomy" id="291985"/>
    <lineage>
        <taxon>Bacteria</taxon>
        <taxon>Pseudomonadati</taxon>
        <taxon>Pseudomonadota</taxon>
        <taxon>Alphaproteobacteria</taxon>
        <taxon>Sphingomonadales</taxon>
        <taxon>Erythrobacteraceae</taxon>
        <taxon>Qipengyuania</taxon>
    </lineage>
</organism>